<dbReference type="EMBL" id="QGKY02001250">
    <property type="protein sequence ID" value="KAF2561098.1"/>
    <property type="molecule type" value="Genomic_DNA"/>
</dbReference>
<evidence type="ECO:0000313" key="2">
    <source>
        <dbReference type="EMBL" id="KAF2561098.1"/>
    </source>
</evidence>
<gene>
    <name evidence="2" type="ORF">F2Q70_00016747</name>
</gene>
<name>A0A8S9I0M1_BRACR</name>
<feature type="compositionally biased region" description="Polar residues" evidence="1">
    <location>
        <begin position="109"/>
        <end position="120"/>
    </location>
</feature>
<organism evidence="2">
    <name type="scientific">Brassica cretica</name>
    <name type="common">Mustard</name>
    <dbReference type="NCBI Taxonomy" id="69181"/>
    <lineage>
        <taxon>Eukaryota</taxon>
        <taxon>Viridiplantae</taxon>
        <taxon>Streptophyta</taxon>
        <taxon>Embryophyta</taxon>
        <taxon>Tracheophyta</taxon>
        <taxon>Spermatophyta</taxon>
        <taxon>Magnoliopsida</taxon>
        <taxon>eudicotyledons</taxon>
        <taxon>Gunneridae</taxon>
        <taxon>Pentapetalae</taxon>
        <taxon>rosids</taxon>
        <taxon>malvids</taxon>
        <taxon>Brassicales</taxon>
        <taxon>Brassicaceae</taxon>
        <taxon>Brassiceae</taxon>
        <taxon>Brassica</taxon>
    </lineage>
</organism>
<feature type="region of interest" description="Disordered" evidence="1">
    <location>
        <begin position="1"/>
        <end position="25"/>
    </location>
</feature>
<reference evidence="2" key="1">
    <citation type="submission" date="2019-12" db="EMBL/GenBank/DDBJ databases">
        <title>Genome sequencing and annotation of Brassica cretica.</title>
        <authorList>
            <person name="Studholme D.J."/>
            <person name="Sarris P.F."/>
        </authorList>
    </citation>
    <scope>NUCLEOTIDE SEQUENCE</scope>
    <source>
        <strain evidence="2">PFS-102/07</strain>
        <tissue evidence="2">Leaf</tissue>
    </source>
</reference>
<proteinExistence type="predicted"/>
<sequence length="258" mass="29352">MSTDDLNSQQTRDGNATTDNIENTPAMNVTAVNSNANTAVFEEVKKMFSTFEKKSAEQDKVMSSLAKQVETLTARTMAVLPRGTTLIRGRRLDFATPLDRFGNAHGKPSGQNPNEITSAPTRKKPGDLPPIEEDKEEGEIERVDVESSSQFEPTDEDTDVHPRRTRSRAAPDDNQFDNPMTEEEEAVFWDKHEELAEEQTRNTHGKRRQVNRISDKVAIDALKKTIWYKSTFRKWITLEKPRTIQDAFHKATDYIIIE</sequence>
<feature type="compositionally biased region" description="Acidic residues" evidence="1">
    <location>
        <begin position="130"/>
        <end position="139"/>
    </location>
</feature>
<comment type="caution">
    <text evidence="2">The sequence shown here is derived from an EMBL/GenBank/DDBJ whole genome shotgun (WGS) entry which is preliminary data.</text>
</comment>
<feature type="region of interest" description="Disordered" evidence="1">
    <location>
        <begin position="98"/>
        <end position="180"/>
    </location>
</feature>
<protein>
    <submittedName>
        <fullName evidence="2">Uncharacterized protein</fullName>
    </submittedName>
</protein>
<evidence type="ECO:0000256" key="1">
    <source>
        <dbReference type="SAM" id="MobiDB-lite"/>
    </source>
</evidence>
<accession>A0A8S9I0M1</accession>
<dbReference type="AlphaFoldDB" id="A0A8S9I0M1"/>